<gene>
    <name evidence="2" type="ORF">METZ01_LOCUS323233</name>
</gene>
<name>A0A382PAI6_9ZZZZ</name>
<feature type="domain" description="HNH nuclease" evidence="1">
    <location>
        <begin position="12"/>
        <end position="64"/>
    </location>
</feature>
<protein>
    <recommendedName>
        <fullName evidence="1">HNH nuclease domain-containing protein</fullName>
    </recommendedName>
</protein>
<evidence type="ECO:0000313" key="2">
    <source>
        <dbReference type="EMBL" id="SVC70379.1"/>
    </source>
</evidence>
<sequence>MARKLTAAQKHKMFKYLVDRDGYLCFYCKKKFKNVRDPIYEHLNDDETDDREDNLVLAHQRCNVLKSTQKDKKYLDMAELKLIENEKHAGDLYVRESFLKKNSKDEASTEITISKKCFDITEKYVTDNVLANGWVVYKETMDSIVYLCRKKIGYGSEQQIRSHIQALTSHVAPFEITKDPKTKKKIIKKRFAETASSIA</sequence>
<dbReference type="EMBL" id="UINC01106021">
    <property type="protein sequence ID" value="SVC70379.1"/>
    <property type="molecule type" value="Genomic_DNA"/>
</dbReference>
<dbReference type="SMART" id="SM00507">
    <property type="entry name" value="HNHc"/>
    <property type="match status" value="1"/>
</dbReference>
<dbReference type="AlphaFoldDB" id="A0A382PAI6"/>
<organism evidence="2">
    <name type="scientific">marine metagenome</name>
    <dbReference type="NCBI Taxonomy" id="408172"/>
    <lineage>
        <taxon>unclassified sequences</taxon>
        <taxon>metagenomes</taxon>
        <taxon>ecological metagenomes</taxon>
    </lineage>
</organism>
<proteinExistence type="predicted"/>
<evidence type="ECO:0000259" key="1">
    <source>
        <dbReference type="SMART" id="SM00507"/>
    </source>
</evidence>
<dbReference type="Gene3D" id="1.10.30.50">
    <property type="match status" value="1"/>
</dbReference>
<dbReference type="InterPro" id="IPR003615">
    <property type="entry name" value="HNH_nuc"/>
</dbReference>
<reference evidence="2" key="1">
    <citation type="submission" date="2018-05" db="EMBL/GenBank/DDBJ databases">
        <authorList>
            <person name="Lanie J.A."/>
            <person name="Ng W.-L."/>
            <person name="Kazmierczak K.M."/>
            <person name="Andrzejewski T.M."/>
            <person name="Davidsen T.M."/>
            <person name="Wayne K.J."/>
            <person name="Tettelin H."/>
            <person name="Glass J.I."/>
            <person name="Rusch D."/>
            <person name="Podicherti R."/>
            <person name="Tsui H.-C.T."/>
            <person name="Winkler M.E."/>
        </authorList>
    </citation>
    <scope>NUCLEOTIDE SEQUENCE</scope>
</reference>
<accession>A0A382PAI6</accession>